<keyword evidence="3" id="KW-1185">Reference proteome</keyword>
<dbReference type="STRING" id="198312.SAMN02745193_02471"/>
<feature type="domain" description="J" evidence="1">
    <location>
        <begin position="38"/>
        <end position="92"/>
    </location>
</feature>
<gene>
    <name evidence="2" type="ORF">SAMN02745193_02471</name>
</gene>
<dbReference type="SUPFAM" id="SSF46565">
    <property type="entry name" value="Chaperone J-domain"/>
    <property type="match status" value="1"/>
</dbReference>
<evidence type="ECO:0000313" key="2">
    <source>
        <dbReference type="EMBL" id="SHN62634.1"/>
    </source>
</evidence>
<proteinExistence type="predicted"/>
<protein>
    <recommendedName>
        <fullName evidence="1">J domain-containing protein</fullName>
    </recommendedName>
</protein>
<dbReference type="Proteomes" id="UP000184391">
    <property type="component" value="Unassembled WGS sequence"/>
</dbReference>
<organism evidence="2 3">
    <name type="scientific">Erythrobacter sanguineus</name>
    <dbReference type="NCBI Taxonomy" id="198312"/>
    <lineage>
        <taxon>Bacteria</taxon>
        <taxon>Pseudomonadati</taxon>
        <taxon>Pseudomonadota</taxon>
        <taxon>Alphaproteobacteria</taxon>
        <taxon>Sphingomonadales</taxon>
        <taxon>Erythrobacteraceae</taxon>
        <taxon>Erythrobacter/Porphyrobacter group</taxon>
        <taxon>Erythrobacter</taxon>
    </lineage>
</organism>
<reference evidence="3" key="1">
    <citation type="submission" date="2016-12" db="EMBL/GenBank/DDBJ databases">
        <authorList>
            <person name="Varghese N."/>
            <person name="Submissions S."/>
        </authorList>
    </citation>
    <scope>NUCLEOTIDE SEQUENCE [LARGE SCALE GENOMIC DNA]</scope>
    <source>
        <strain evidence="3">DSM 11032</strain>
    </source>
</reference>
<name>A0A1M7SW65_9SPHN</name>
<dbReference type="AlphaFoldDB" id="A0A1M7SW65"/>
<dbReference type="OrthoDB" id="9811070at2"/>
<dbReference type="SMART" id="SM00271">
    <property type="entry name" value="DnaJ"/>
    <property type="match status" value="1"/>
</dbReference>
<dbReference type="Gene3D" id="1.10.287.110">
    <property type="entry name" value="DnaJ domain"/>
    <property type="match status" value="1"/>
</dbReference>
<evidence type="ECO:0000259" key="1">
    <source>
        <dbReference type="SMART" id="SM00271"/>
    </source>
</evidence>
<dbReference type="InterPro" id="IPR036869">
    <property type="entry name" value="J_dom_sf"/>
</dbReference>
<evidence type="ECO:0000313" key="3">
    <source>
        <dbReference type="Proteomes" id="UP000184391"/>
    </source>
</evidence>
<dbReference type="CDD" id="cd06257">
    <property type="entry name" value="DnaJ"/>
    <property type="match status" value="1"/>
</dbReference>
<dbReference type="InterPro" id="IPR001623">
    <property type="entry name" value="DnaJ_domain"/>
</dbReference>
<dbReference type="EMBL" id="FRDF01000015">
    <property type="protein sequence ID" value="SHN62634.1"/>
    <property type="molecule type" value="Genomic_DNA"/>
</dbReference>
<accession>A0A1M7SW65</accession>
<sequence length="100" mass="10756">MLRYVVLAAAVCLACRWALGKWPWDYLRGPSTRISALRRARSLLGVEAGASREEVIAAHRRLVALVHPDRGGTTPAMQEANAARDLLLAELPAPGAGDGR</sequence>
<dbReference type="RefSeq" id="WP_072675320.1">
    <property type="nucleotide sequence ID" value="NZ_FRDF01000015.1"/>
</dbReference>